<keyword evidence="2" id="KW-1185">Reference proteome</keyword>
<evidence type="ECO:0000313" key="2">
    <source>
        <dbReference type="Proteomes" id="UP001279734"/>
    </source>
</evidence>
<reference evidence="1" key="1">
    <citation type="submission" date="2023-05" db="EMBL/GenBank/DDBJ databases">
        <title>Nepenthes gracilis genome sequencing.</title>
        <authorList>
            <person name="Fukushima K."/>
        </authorList>
    </citation>
    <scope>NUCLEOTIDE SEQUENCE</scope>
    <source>
        <strain evidence="1">SING2019-196</strain>
    </source>
</reference>
<accession>A0AAD3SAX1</accession>
<dbReference type="Proteomes" id="UP001279734">
    <property type="component" value="Unassembled WGS sequence"/>
</dbReference>
<proteinExistence type="predicted"/>
<evidence type="ECO:0000313" key="1">
    <source>
        <dbReference type="EMBL" id="GMH07616.1"/>
    </source>
</evidence>
<dbReference type="PANTHER" id="PTHR35312:SF1">
    <property type="entry name" value="OS07G0641800 PROTEIN"/>
    <property type="match status" value="1"/>
</dbReference>
<dbReference type="PANTHER" id="PTHR35312">
    <property type="entry name" value="OS07G0641800 PROTEIN"/>
    <property type="match status" value="1"/>
</dbReference>
<sequence>MDEQEFQRLLNLFPVVRSRNYHADSESSSLATSLPAKDEVKEWQNAWDEGDKKAETQDAFWGKLRSAAERKVGAAEAEKFCDAFRHVYRKLVYEEISKEAVESFLNLSVLRVSTGGTGLQA</sequence>
<dbReference type="EMBL" id="BSYO01000007">
    <property type="protein sequence ID" value="GMH07616.1"/>
    <property type="molecule type" value="Genomic_DNA"/>
</dbReference>
<comment type="caution">
    <text evidence="1">The sequence shown here is derived from an EMBL/GenBank/DDBJ whole genome shotgun (WGS) entry which is preliminary data.</text>
</comment>
<name>A0AAD3SAX1_NEPGR</name>
<gene>
    <name evidence="1" type="ORF">Nepgr_009456</name>
</gene>
<organism evidence="1 2">
    <name type="scientific">Nepenthes gracilis</name>
    <name type="common">Slender pitcher plant</name>
    <dbReference type="NCBI Taxonomy" id="150966"/>
    <lineage>
        <taxon>Eukaryota</taxon>
        <taxon>Viridiplantae</taxon>
        <taxon>Streptophyta</taxon>
        <taxon>Embryophyta</taxon>
        <taxon>Tracheophyta</taxon>
        <taxon>Spermatophyta</taxon>
        <taxon>Magnoliopsida</taxon>
        <taxon>eudicotyledons</taxon>
        <taxon>Gunneridae</taxon>
        <taxon>Pentapetalae</taxon>
        <taxon>Caryophyllales</taxon>
        <taxon>Nepenthaceae</taxon>
        <taxon>Nepenthes</taxon>
    </lineage>
</organism>
<protein>
    <submittedName>
        <fullName evidence="1">Uncharacterized protein</fullName>
    </submittedName>
</protein>
<dbReference type="AlphaFoldDB" id="A0AAD3SAX1"/>